<keyword evidence="2" id="KW-1185">Reference proteome</keyword>
<accession>A0A0G4JTN0</accession>
<dbReference type="Proteomes" id="UP000044377">
    <property type="component" value="Unassembled WGS sequence"/>
</dbReference>
<organism evidence="1 2">
    <name type="scientific">Brenneria goodwinii</name>
    <dbReference type="NCBI Taxonomy" id="1109412"/>
    <lineage>
        <taxon>Bacteria</taxon>
        <taxon>Pseudomonadati</taxon>
        <taxon>Pseudomonadota</taxon>
        <taxon>Gammaproteobacteria</taxon>
        <taxon>Enterobacterales</taxon>
        <taxon>Pectobacteriaceae</taxon>
        <taxon>Brenneria</taxon>
    </lineage>
</organism>
<evidence type="ECO:0000313" key="2">
    <source>
        <dbReference type="Proteomes" id="UP000044377"/>
    </source>
</evidence>
<sequence>MHYTSANYRRKQVHHAATKNKTINIAAIADQLSIKNINLLSK</sequence>
<name>A0A0G4JTN0_9GAMM</name>
<dbReference type="EMBL" id="CGIG01000001">
    <property type="protein sequence ID" value="CPR15835.1"/>
    <property type="molecule type" value="Genomic_DNA"/>
</dbReference>
<reference evidence="2" key="1">
    <citation type="submission" date="2015-01" db="EMBL/GenBank/DDBJ databases">
        <authorList>
            <person name="Paterson Steve"/>
        </authorList>
    </citation>
    <scope>NUCLEOTIDE SEQUENCE [LARGE SCALE GENOMIC DNA]</scope>
    <source>
        <strain evidence="2">OBR1</strain>
    </source>
</reference>
<evidence type="ECO:0000313" key="1">
    <source>
        <dbReference type="EMBL" id="CPR15835.1"/>
    </source>
</evidence>
<protein>
    <submittedName>
        <fullName evidence="1">Uncharacterized protein</fullName>
    </submittedName>
</protein>
<proteinExistence type="predicted"/>
<dbReference type="AlphaFoldDB" id="A0A0G4JTN0"/>
<gene>
    <name evidence="1" type="ORF">BN1221_01742c</name>
</gene>